<comment type="similarity">
    <text evidence="3">Belongs to the class II aldolase/RraA-like family.</text>
</comment>
<dbReference type="InterPro" id="IPR036704">
    <property type="entry name" value="RraA/RraA-like_sf"/>
</dbReference>
<evidence type="ECO:0000256" key="12">
    <source>
        <dbReference type="ARBA" id="ARBA00047973"/>
    </source>
</evidence>
<evidence type="ECO:0000256" key="8">
    <source>
        <dbReference type="ARBA" id="ARBA00025046"/>
    </source>
</evidence>
<name>M1MLH6_9CLOT</name>
<evidence type="ECO:0000313" key="14">
    <source>
        <dbReference type="EMBL" id="AGF58749.1"/>
    </source>
</evidence>
<evidence type="ECO:0000256" key="2">
    <source>
        <dbReference type="ARBA" id="ARBA00001968"/>
    </source>
</evidence>
<dbReference type="SUPFAM" id="SSF89562">
    <property type="entry name" value="RraA-like"/>
    <property type="match status" value="1"/>
</dbReference>
<dbReference type="PATRIC" id="fig|931276.5.peg.5039"/>
<evidence type="ECO:0000256" key="1">
    <source>
        <dbReference type="ARBA" id="ARBA00001342"/>
    </source>
</evidence>
<evidence type="ECO:0000256" key="6">
    <source>
        <dbReference type="ARBA" id="ARBA00012947"/>
    </source>
</evidence>
<accession>M1MLH6</accession>
<comment type="cofactor">
    <cofactor evidence="2">
        <name>a divalent metal cation</name>
        <dbReference type="ChEBI" id="CHEBI:60240"/>
    </cofactor>
</comment>
<dbReference type="OrthoDB" id="9784786at2"/>
<keyword evidence="14" id="KW-0489">Methyltransferase</keyword>
<dbReference type="HOGENOM" id="CLU_072626_3_2_9"/>
<dbReference type="eggNOG" id="COG0684">
    <property type="taxonomic scope" value="Bacteria"/>
</dbReference>
<evidence type="ECO:0000313" key="15">
    <source>
        <dbReference type="Proteomes" id="UP000011728"/>
    </source>
</evidence>
<keyword evidence="13" id="KW-0460">Magnesium</keyword>
<dbReference type="RefSeq" id="WP_015395057.1">
    <property type="nucleotide sequence ID" value="NC_020291.1"/>
</dbReference>
<sequence length="232" mass="24823">MPVGNRIFLKRELPDKELVKAFSEIPAANVADAMGRLCALHSDIKLMSSPTKSMCGVALTVKARPGDNLALHKALNMAEEGDVIVFSNEGDRSQSIMGEIMYKYLSDFKKIEGIVIDGPIRDIDTISKYTMPIYATGTTPGGPYKEGPGEVNVTIACGRIAVNPGDIILGDADGVIVIPKNDAAQILEKAKTIAAGDAAKVAASASGTVNRQWVDKLLEEKGFEIIDEVYRA</sequence>
<dbReference type="KEGG" id="csr:Cspa_c49960"/>
<dbReference type="GO" id="GO:0046872">
    <property type="term" value="F:metal ion binding"/>
    <property type="evidence" value="ECO:0007669"/>
    <property type="project" value="UniProtKB-KW"/>
</dbReference>
<dbReference type="Pfam" id="PF03737">
    <property type="entry name" value="RraA-like"/>
    <property type="match status" value="1"/>
</dbReference>
<dbReference type="NCBIfam" id="NF004850">
    <property type="entry name" value="PRK06201.1"/>
    <property type="match status" value="1"/>
</dbReference>
<evidence type="ECO:0000256" key="5">
    <source>
        <dbReference type="ARBA" id="ARBA00012213"/>
    </source>
</evidence>
<evidence type="ECO:0000256" key="10">
    <source>
        <dbReference type="ARBA" id="ARBA00030169"/>
    </source>
</evidence>
<dbReference type="EMBL" id="CP004121">
    <property type="protein sequence ID" value="AGF58749.1"/>
    <property type="molecule type" value="Genomic_DNA"/>
</dbReference>
<feature type="binding site" evidence="13">
    <location>
        <begin position="98"/>
        <end position="101"/>
    </location>
    <ligand>
        <name>substrate</name>
    </ligand>
</feature>
<gene>
    <name evidence="14" type="ORF">Cspa_c49960</name>
</gene>
<dbReference type="GO" id="GO:0008948">
    <property type="term" value="F:oxaloacetate decarboxylase activity"/>
    <property type="evidence" value="ECO:0007669"/>
    <property type="project" value="UniProtKB-EC"/>
</dbReference>
<comment type="catalytic activity">
    <reaction evidence="1">
        <text>4-hydroxy-4-methyl-2-oxoglutarate = 2 pyruvate</text>
        <dbReference type="Rhea" id="RHEA:22748"/>
        <dbReference type="ChEBI" id="CHEBI:15361"/>
        <dbReference type="ChEBI" id="CHEBI:58276"/>
        <dbReference type="EC" id="4.1.3.17"/>
    </reaction>
</comment>
<keyword evidence="14" id="KW-0808">Transferase</keyword>
<dbReference type="GO" id="GO:0008168">
    <property type="term" value="F:methyltransferase activity"/>
    <property type="evidence" value="ECO:0007669"/>
    <property type="project" value="UniProtKB-KW"/>
</dbReference>
<dbReference type="EC" id="4.1.3.17" evidence="5"/>
<dbReference type="GO" id="GO:0047443">
    <property type="term" value="F:4-hydroxy-4-methyl-2-oxoglutarate aldolase activity"/>
    <property type="evidence" value="ECO:0007669"/>
    <property type="project" value="UniProtKB-EC"/>
</dbReference>
<keyword evidence="13" id="KW-0479">Metal-binding</keyword>
<protein>
    <recommendedName>
        <fullName evidence="7">Putative 4-hydroxy-4-methyl-2-oxoglutarate aldolase</fullName>
        <ecNumber evidence="6">4.1.1.112</ecNumber>
        <ecNumber evidence="5">4.1.3.17</ecNumber>
    </recommendedName>
    <alternativeName>
        <fullName evidence="11">Oxaloacetate decarboxylase</fullName>
    </alternativeName>
    <alternativeName>
        <fullName evidence="9">Regulator of ribonuclease activity homolog</fullName>
    </alternativeName>
    <alternativeName>
        <fullName evidence="10">RraA-like protein</fullName>
    </alternativeName>
</protein>
<proteinExistence type="inferred from homology"/>
<comment type="cofactor">
    <cofactor evidence="13">
        <name>Mg(2+)</name>
        <dbReference type="ChEBI" id="CHEBI:18420"/>
    </cofactor>
</comment>
<dbReference type="PANTHER" id="PTHR33254">
    <property type="entry name" value="4-HYDROXY-4-METHYL-2-OXOGLUTARATE ALDOLASE 3-RELATED"/>
    <property type="match status" value="1"/>
</dbReference>
<dbReference type="InterPro" id="IPR005493">
    <property type="entry name" value="RraA/RraA-like"/>
</dbReference>
<dbReference type="Gene3D" id="3.50.30.40">
    <property type="entry name" value="Ribonuclease E inhibitor RraA/RraA-like"/>
    <property type="match status" value="1"/>
</dbReference>
<feature type="binding site" evidence="13">
    <location>
        <position position="122"/>
    </location>
    <ligand>
        <name>Mg(2+)</name>
        <dbReference type="ChEBI" id="CHEBI:18420"/>
    </ligand>
</feature>
<dbReference type="EC" id="4.1.1.112" evidence="6"/>
<dbReference type="AlphaFoldDB" id="M1MLH6"/>
<dbReference type="CDD" id="cd16841">
    <property type="entry name" value="RraA_family"/>
    <property type="match status" value="1"/>
</dbReference>
<dbReference type="STRING" id="36745.CLSAP_47650"/>
<organism evidence="14 15">
    <name type="scientific">Clostridium saccharoperbutylacetonicum N1-4(HMT)</name>
    <dbReference type="NCBI Taxonomy" id="931276"/>
    <lineage>
        <taxon>Bacteria</taxon>
        <taxon>Bacillati</taxon>
        <taxon>Bacillota</taxon>
        <taxon>Clostridia</taxon>
        <taxon>Eubacteriales</taxon>
        <taxon>Clostridiaceae</taxon>
        <taxon>Clostridium</taxon>
    </lineage>
</organism>
<evidence type="ECO:0000256" key="4">
    <source>
        <dbReference type="ARBA" id="ARBA00011233"/>
    </source>
</evidence>
<keyword evidence="15" id="KW-1185">Reference proteome</keyword>
<reference evidence="14 15" key="1">
    <citation type="submission" date="2013-02" db="EMBL/GenBank/DDBJ databases">
        <title>Genome sequence of Clostridium saccharoperbutylacetonicum N1-4(HMT).</title>
        <authorList>
            <person name="Poehlein A."/>
            <person name="Daniel R."/>
        </authorList>
    </citation>
    <scope>NUCLEOTIDE SEQUENCE [LARGE SCALE GENOMIC DNA]</scope>
    <source>
        <strain evidence="15">N1-4(HMT)</strain>
    </source>
</reference>
<evidence type="ECO:0000256" key="13">
    <source>
        <dbReference type="PIRSR" id="PIRSR605493-1"/>
    </source>
</evidence>
<dbReference type="Proteomes" id="UP000011728">
    <property type="component" value="Chromosome"/>
</dbReference>
<evidence type="ECO:0000256" key="7">
    <source>
        <dbReference type="ARBA" id="ARBA00016549"/>
    </source>
</evidence>
<evidence type="ECO:0000256" key="11">
    <source>
        <dbReference type="ARBA" id="ARBA00032305"/>
    </source>
</evidence>
<feature type="binding site" evidence="13">
    <location>
        <position position="121"/>
    </location>
    <ligand>
        <name>substrate</name>
    </ligand>
</feature>
<dbReference type="GO" id="GO:0032259">
    <property type="term" value="P:methylation"/>
    <property type="evidence" value="ECO:0007669"/>
    <property type="project" value="UniProtKB-KW"/>
</dbReference>
<evidence type="ECO:0000256" key="3">
    <source>
        <dbReference type="ARBA" id="ARBA00008621"/>
    </source>
</evidence>
<evidence type="ECO:0000256" key="9">
    <source>
        <dbReference type="ARBA" id="ARBA00029596"/>
    </source>
</evidence>
<dbReference type="PANTHER" id="PTHR33254:SF4">
    <property type="entry name" value="4-HYDROXY-4-METHYL-2-OXOGLUTARATE ALDOLASE 3-RELATED"/>
    <property type="match status" value="1"/>
</dbReference>
<comment type="subunit">
    <text evidence="4">Homotrimer.</text>
</comment>
<comment type="function">
    <text evidence="8">Catalyzes the aldol cleavage of 4-hydroxy-4-methyl-2-oxoglutarate (HMG) into 2 molecules of pyruvate. Also contains a secondary oxaloacetate (OAA) decarboxylase activity due to the common pyruvate enolate transition state formed following C-C bond cleavage in the retro-aldol and decarboxylation reactions.</text>
</comment>
<comment type="catalytic activity">
    <reaction evidence="12">
        <text>oxaloacetate + H(+) = pyruvate + CO2</text>
        <dbReference type="Rhea" id="RHEA:15641"/>
        <dbReference type="ChEBI" id="CHEBI:15361"/>
        <dbReference type="ChEBI" id="CHEBI:15378"/>
        <dbReference type="ChEBI" id="CHEBI:16452"/>
        <dbReference type="ChEBI" id="CHEBI:16526"/>
        <dbReference type="EC" id="4.1.1.112"/>
    </reaction>
</comment>